<dbReference type="Pfam" id="PF10977">
    <property type="entry name" value="DUF2797"/>
    <property type="match status" value="1"/>
</dbReference>
<dbReference type="AlphaFoldDB" id="A0A7D5LAT2"/>
<proteinExistence type="predicted"/>
<gene>
    <name evidence="2" type="ORF">HUG12_10555</name>
</gene>
<dbReference type="EMBL" id="CP058579">
    <property type="protein sequence ID" value="QLG62148.1"/>
    <property type="molecule type" value="Genomic_DNA"/>
</dbReference>
<evidence type="ECO:0000313" key="3">
    <source>
        <dbReference type="Proteomes" id="UP000509626"/>
    </source>
</evidence>
<sequence length="291" mass="30699">MDTPIADRRLVRRVQVVGYGTPAGALLVSDRAGGGEPGAVAGSGADGRDEPGAVAARGSDAGSVDRVALDPGTELSWSLGDRHCAGTVHDGGHVACPNGDAPYCRDHRSTWVCARCTGTCLKDEMDCFDDHAVYLAAFAPDVVKVGVTKEWRLETRLREQGADRAAHLRTVENGRIAREIESGLAEEIPDRVRVPTKIEGLGGTVDEATWEATLAEFDPIETFSFDYGLDLAGRPVPETLATGTVVGTKGRVLVLENGGSTYAVDMRDLVGYELEEGGSGRDLQSSLGAFG</sequence>
<name>A0A7D5LAT2_9EURY</name>
<organism evidence="2 3">
    <name type="scientific">Halorarum salinum</name>
    <dbReference type="NCBI Taxonomy" id="2743089"/>
    <lineage>
        <taxon>Archaea</taxon>
        <taxon>Methanobacteriati</taxon>
        <taxon>Methanobacteriota</taxon>
        <taxon>Stenosarchaea group</taxon>
        <taxon>Halobacteria</taxon>
        <taxon>Halobacteriales</taxon>
        <taxon>Haloferacaceae</taxon>
        <taxon>Halorarum</taxon>
    </lineage>
</organism>
<reference evidence="2 3" key="1">
    <citation type="submission" date="2020-06" db="EMBL/GenBank/DDBJ databases">
        <title>NJ-3-1, isolated from saline soil.</title>
        <authorList>
            <person name="Cui H.L."/>
            <person name="Shi X."/>
        </authorList>
    </citation>
    <scope>NUCLEOTIDE SEQUENCE [LARGE SCALE GENOMIC DNA]</scope>
    <source>
        <strain evidence="2 3">NJ-3-1</strain>
    </source>
</reference>
<keyword evidence="3" id="KW-1185">Reference proteome</keyword>
<evidence type="ECO:0000256" key="1">
    <source>
        <dbReference type="SAM" id="MobiDB-lite"/>
    </source>
</evidence>
<dbReference type="KEGG" id="halu:HUG12_10555"/>
<protein>
    <submittedName>
        <fullName evidence="2">DUF2797 domain-containing protein</fullName>
    </submittedName>
</protein>
<accession>A0A7D5LAT2</accession>
<feature type="region of interest" description="Disordered" evidence="1">
    <location>
        <begin position="30"/>
        <end position="61"/>
    </location>
</feature>
<evidence type="ECO:0000313" key="2">
    <source>
        <dbReference type="EMBL" id="QLG62148.1"/>
    </source>
</evidence>
<dbReference type="InterPro" id="IPR021246">
    <property type="entry name" value="DUF2797"/>
</dbReference>
<dbReference type="OrthoDB" id="45375at2157"/>
<dbReference type="Proteomes" id="UP000509626">
    <property type="component" value="Chromosome"/>
</dbReference>